<evidence type="ECO:0000313" key="4">
    <source>
        <dbReference type="EMBL" id="VVV35482.1"/>
    </source>
</evidence>
<accession>A0A5K0V442</accession>
<feature type="region of interest" description="Disordered" evidence="2">
    <location>
        <begin position="1"/>
        <end position="53"/>
    </location>
</feature>
<protein>
    <recommendedName>
        <fullName evidence="3">CCHC-type domain-containing protein</fullName>
    </recommendedName>
</protein>
<dbReference type="InterPro" id="IPR001878">
    <property type="entry name" value="Znf_CCHC"/>
</dbReference>
<dbReference type="GO" id="GO:0008270">
    <property type="term" value="F:zinc ion binding"/>
    <property type="evidence" value="ECO:0007669"/>
    <property type="project" value="UniProtKB-KW"/>
</dbReference>
<evidence type="ECO:0000256" key="2">
    <source>
        <dbReference type="SAM" id="MobiDB-lite"/>
    </source>
</evidence>
<dbReference type="GO" id="GO:0003676">
    <property type="term" value="F:nucleic acid binding"/>
    <property type="evidence" value="ECO:0007669"/>
    <property type="project" value="InterPro"/>
</dbReference>
<keyword evidence="1" id="KW-0479">Metal-binding</keyword>
<evidence type="ECO:0000259" key="3">
    <source>
        <dbReference type="PROSITE" id="PS50158"/>
    </source>
</evidence>
<proteinExistence type="predicted"/>
<keyword evidence="1" id="KW-0863">Zinc-finger</keyword>
<feature type="compositionally biased region" description="Basic and acidic residues" evidence="2">
    <location>
        <begin position="16"/>
        <end position="31"/>
    </location>
</feature>
<name>A0A5K0V442_9MAGN</name>
<dbReference type="EMBL" id="LR721774">
    <property type="protein sequence ID" value="VVV35482.1"/>
    <property type="molecule type" value="Genomic_DNA"/>
</dbReference>
<dbReference type="Gramene" id="NC1G0101330.1">
    <property type="protein sequence ID" value="NC1G0101330.1:cds"/>
    <property type="gene ID" value="NC1G0101330"/>
</dbReference>
<dbReference type="PROSITE" id="PS50158">
    <property type="entry name" value="ZF_CCHC"/>
    <property type="match status" value="1"/>
</dbReference>
<feature type="domain" description="CCHC-type" evidence="3">
    <location>
        <begin position="64"/>
        <end position="79"/>
    </location>
</feature>
<keyword evidence="1" id="KW-0862">Zinc</keyword>
<gene>
    <name evidence="4" type="ORF">NYM_LOCUS595</name>
</gene>
<organism evidence="4">
    <name type="scientific">Nymphaea colorata</name>
    <name type="common">pocket water lily</name>
    <dbReference type="NCBI Taxonomy" id="210225"/>
    <lineage>
        <taxon>Eukaryota</taxon>
        <taxon>Viridiplantae</taxon>
        <taxon>Streptophyta</taxon>
        <taxon>Embryophyta</taxon>
        <taxon>Tracheophyta</taxon>
        <taxon>Spermatophyta</taxon>
        <taxon>Magnoliopsida</taxon>
        <taxon>Nymphaeales</taxon>
        <taxon>Nymphaeaceae</taxon>
        <taxon>Nymphaea</taxon>
    </lineage>
</organism>
<sequence length="116" mass="13445">MMQETNKRSKFLRSKSRPDMRSDKVNKGDRFKRQRPSTSRQVEECPTCHRQHPGKPCYREVRACLYCGTRGHFIPECPKKIEVEQTRGAANQPAEKKVTGRVYATTVEDLKSTDMN</sequence>
<reference evidence="4" key="1">
    <citation type="submission" date="2019-09" db="EMBL/GenBank/DDBJ databases">
        <authorList>
            <person name="Zhang L."/>
        </authorList>
    </citation>
    <scope>NUCLEOTIDE SEQUENCE</scope>
</reference>
<dbReference type="AlphaFoldDB" id="A0A5K0V442"/>
<evidence type="ECO:0000256" key="1">
    <source>
        <dbReference type="PROSITE-ProRule" id="PRU00047"/>
    </source>
</evidence>